<dbReference type="EMBL" id="MDTQ01000001">
    <property type="protein sequence ID" value="ODC05393.1"/>
    <property type="molecule type" value="Genomic_DNA"/>
</dbReference>
<evidence type="ECO:0000313" key="5">
    <source>
        <dbReference type="EMBL" id="ODC05393.1"/>
    </source>
</evidence>
<protein>
    <recommendedName>
        <fullName evidence="4">NodB homology domain-containing protein</fullName>
    </recommendedName>
</protein>
<proteinExistence type="predicted"/>
<comment type="caution">
    <text evidence="5">The sequence shown here is derived from an EMBL/GenBank/DDBJ whole genome shotgun (WGS) entry which is preliminary data.</text>
</comment>
<dbReference type="InterPro" id="IPR051398">
    <property type="entry name" value="Polysacch_Deacetylase"/>
</dbReference>
<feature type="signal peptide" evidence="3">
    <location>
        <begin position="1"/>
        <end position="16"/>
    </location>
</feature>
<comment type="subcellular location">
    <subcellularLocation>
        <location evidence="1">Secreted</location>
    </subcellularLocation>
</comment>
<dbReference type="InterPro" id="IPR002509">
    <property type="entry name" value="NODB_dom"/>
</dbReference>
<keyword evidence="6" id="KW-1185">Reference proteome</keyword>
<reference evidence="5 6" key="1">
    <citation type="submission" date="2016-08" db="EMBL/GenBank/DDBJ databases">
        <authorList>
            <person name="Seilhamer J.J."/>
        </authorList>
    </citation>
    <scope>NUCLEOTIDE SEQUENCE [LARGE SCALE GENOMIC DNA]</scope>
    <source>
        <strain evidence="5 6">PH27A</strain>
    </source>
</reference>
<feature type="chain" id="PRO_5009119748" description="NodB homology domain-containing protein" evidence="3">
    <location>
        <begin position="17"/>
        <end position="365"/>
    </location>
</feature>
<dbReference type="PANTHER" id="PTHR34216:SF3">
    <property type="entry name" value="POLY-BETA-1,6-N-ACETYL-D-GLUCOSAMINE N-DEACETYLASE"/>
    <property type="match status" value="1"/>
</dbReference>
<dbReference type="Pfam" id="PF01522">
    <property type="entry name" value="Polysacc_deac_1"/>
    <property type="match status" value="1"/>
</dbReference>
<sequence length="365" mass="41673">MLWLISSLLFSPLLWAANSASSTETAPSVYHAAILIYHHVSEQSPPSTSVSPDRFRTHLDLLDEQGYTVWPLQKVMQTISQRQPMPDKVVALTFDDGYEDVYQNAWPLLKRRKLPFTVFVSGAYINQHPLYLTWEQLKEMQDTGLMTVGNHTASHPHMIRRQEDESRADWLKRMQREINLNESLIKKFLGASTPFFAFPYGESNPDLERLVRQMGYMGFGQQTGTASLYTGLSLIPRIAANGLYSNPSTLITKLNSLPLPVKNVQPASGVLEADQTRPELTFDLYPGEYDPNQLRCYGGDGHEIETQHQALKAGGYRVKVITDRDLSPGRTRYNCTAPSQQQARYFWFSKQWMLPNPNGQWYQEH</sequence>
<dbReference type="CDD" id="cd10973">
    <property type="entry name" value="CE4_DAC_u4_5s"/>
    <property type="match status" value="1"/>
</dbReference>
<evidence type="ECO:0000259" key="4">
    <source>
        <dbReference type="PROSITE" id="PS51677"/>
    </source>
</evidence>
<dbReference type="Gene3D" id="3.20.20.370">
    <property type="entry name" value="Glycoside hydrolase/deacetylase"/>
    <property type="match status" value="1"/>
</dbReference>
<evidence type="ECO:0000313" key="6">
    <source>
        <dbReference type="Proteomes" id="UP000094291"/>
    </source>
</evidence>
<dbReference type="AlphaFoldDB" id="A0A1E2VEK8"/>
<accession>A0A1E2VEK8</accession>
<dbReference type="Proteomes" id="UP000094291">
    <property type="component" value="Unassembled WGS sequence"/>
</dbReference>
<dbReference type="PANTHER" id="PTHR34216">
    <property type="match status" value="1"/>
</dbReference>
<evidence type="ECO:0000256" key="2">
    <source>
        <dbReference type="ARBA" id="ARBA00022729"/>
    </source>
</evidence>
<evidence type="ECO:0000256" key="1">
    <source>
        <dbReference type="ARBA" id="ARBA00004613"/>
    </source>
</evidence>
<dbReference type="STRING" id="197479.BFW38_11400"/>
<name>A0A1E2VEK8_9GAMM</name>
<dbReference type="PROSITE" id="PS51677">
    <property type="entry name" value="NODB"/>
    <property type="match status" value="1"/>
</dbReference>
<evidence type="ECO:0000256" key="3">
    <source>
        <dbReference type="SAM" id="SignalP"/>
    </source>
</evidence>
<dbReference type="SUPFAM" id="SSF88713">
    <property type="entry name" value="Glycoside hydrolase/deacetylase"/>
    <property type="match status" value="1"/>
</dbReference>
<organism evidence="5 6">
    <name type="scientific">Terasakiispira papahanaumokuakeensis</name>
    <dbReference type="NCBI Taxonomy" id="197479"/>
    <lineage>
        <taxon>Bacteria</taxon>
        <taxon>Pseudomonadati</taxon>
        <taxon>Pseudomonadota</taxon>
        <taxon>Gammaproteobacteria</taxon>
        <taxon>Oceanospirillales</taxon>
        <taxon>Terasakiispira</taxon>
    </lineage>
</organism>
<dbReference type="GO" id="GO:0016810">
    <property type="term" value="F:hydrolase activity, acting on carbon-nitrogen (but not peptide) bonds"/>
    <property type="evidence" value="ECO:0007669"/>
    <property type="project" value="InterPro"/>
</dbReference>
<gene>
    <name evidence="5" type="ORF">BFW38_11400</name>
</gene>
<dbReference type="GO" id="GO:0005975">
    <property type="term" value="P:carbohydrate metabolic process"/>
    <property type="evidence" value="ECO:0007669"/>
    <property type="project" value="InterPro"/>
</dbReference>
<dbReference type="GO" id="GO:0005576">
    <property type="term" value="C:extracellular region"/>
    <property type="evidence" value="ECO:0007669"/>
    <property type="project" value="UniProtKB-SubCell"/>
</dbReference>
<feature type="domain" description="NodB homology" evidence="4">
    <location>
        <begin position="88"/>
        <end position="298"/>
    </location>
</feature>
<keyword evidence="2 3" id="KW-0732">Signal</keyword>
<dbReference type="InterPro" id="IPR011330">
    <property type="entry name" value="Glyco_hydro/deAcase_b/a-brl"/>
</dbReference>